<keyword evidence="7" id="KW-1185">Reference proteome</keyword>
<dbReference type="PANTHER" id="PTHR22753:SF9">
    <property type="entry name" value="OS01G0361500 PROTEIN"/>
    <property type="match status" value="1"/>
</dbReference>
<dbReference type="InterPro" id="IPR007130">
    <property type="entry name" value="DAGAT"/>
</dbReference>
<dbReference type="SUPFAM" id="SSF53474">
    <property type="entry name" value="alpha/beta-Hydrolases"/>
    <property type="match status" value="3"/>
</dbReference>
<organism evidence="6 7">
    <name type="scientific">Oryza rufipogon</name>
    <name type="common">Brownbeard rice</name>
    <name type="synonym">Asian wild rice</name>
    <dbReference type="NCBI Taxonomy" id="4529"/>
    <lineage>
        <taxon>Eukaryota</taxon>
        <taxon>Viridiplantae</taxon>
        <taxon>Streptophyta</taxon>
        <taxon>Embryophyta</taxon>
        <taxon>Tracheophyta</taxon>
        <taxon>Spermatophyta</taxon>
        <taxon>Magnoliopsida</taxon>
        <taxon>Liliopsida</taxon>
        <taxon>Poales</taxon>
        <taxon>Poaceae</taxon>
        <taxon>BOP clade</taxon>
        <taxon>Oryzoideae</taxon>
        <taxon>Oryzeae</taxon>
        <taxon>Oryzinae</taxon>
        <taxon>Oryza</taxon>
    </lineage>
</organism>
<dbReference type="Gramene" id="ORUFI01G16960.2">
    <property type="protein sequence ID" value="ORUFI01G16960.2"/>
    <property type="gene ID" value="ORUFI01G16960"/>
</dbReference>
<accession>A0A0E0MW80</accession>
<feature type="region of interest" description="Disordered" evidence="4">
    <location>
        <begin position="1244"/>
        <end position="1288"/>
    </location>
</feature>
<evidence type="ECO:0000256" key="3">
    <source>
        <dbReference type="ARBA" id="ARBA00023315"/>
    </source>
</evidence>
<proteinExistence type="inferred from homology"/>
<keyword evidence="2" id="KW-0808">Transferase</keyword>
<reference evidence="7" key="1">
    <citation type="submission" date="2013-06" db="EMBL/GenBank/DDBJ databases">
        <authorList>
            <person name="Zhao Q."/>
        </authorList>
    </citation>
    <scope>NUCLEOTIDE SEQUENCE</scope>
    <source>
        <strain evidence="7">cv. W1943</strain>
    </source>
</reference>
<evidence type="ECO:0000259" key="5">
    <source>
        <dbReference type="Pfam" id="PF12146"/>
    </source>
</evidence>
<feature type="domain" description="Serine aminopeptidase S33" evidence="5">
    <location>
        <begin position="701"/>
        <end position="903"/>
    </location>
</feature>
<dbReference type="STRING" id="4529.A0A0E0MW80"/>
<dbReference type="PANTHER" id="PTHR22753">
    <property type="entry name" value="TRANSMEMBRANE PROTEIN 68"/>
    <property type="match status" value="1"/>
</dbReference>
<sequence>MSPNRPIYLVGDSFGGCLALSVAARNPQIDLVLILINPGSRYYLCWKQCQVNFMSQFHIFSVLSWVYLFLACDPLKMAMVSVENNLSPPKTLQKLSDSLTSMLPLLSELADIIPRDTLFWKLKLLKSGAAYANSRLHAVQAEVLLLASGNDNLLPSGEEADRLFKSLKNCRVRYFKDNGHTLLLEDGVNLLSVIKGVNMYRRGRQRDPVTDYIPPTLSEFKKTFNEDHKLFHLALSPVMLSTLKNGKIVRGLTGVPDQGPVLFVGYHALMGIELSPLYEEFLREKRTSFRGMAHPILFGGKHESSRQELSRFDTISMYGGLPVTAINMYRLFERNQFVLLYPGGVREALHRKGEAYKLFWPDQPEFVRMAARFGVTIIPFGFVGEDDVLELVADYNDQKNIPYLREWIESINREAQRVRDSVKGEDGNQDVHIPALLPKVPGRFYYLFGKPIEMKGMDNVVRDRKSANEVYLHIKSEVESLMSYLKRKREEDPYRSIAQRAVYQASWGASAESDGASRTRPSVAQDKKKNKGRWRSPEEPPGLRESAQHRAVDRREERSRRFTAMATLSLPLHSQIALWRQRRRRHDLFERISSCHQFKHAGWRLQVSYKGLETLYDDGYQKAKDLDYYYRSLGELVEHDSGPPRLFCPVDAGSPIEDAPLMLYLPGVDGMGMGLFMHHKALGRIFELRCMHIPFHDRTPFEELVEMVEDVVRAEHATSPNKPIYLLGTSFGGCIALAVAARNPCIDLVLVLVNPATSFEKSDIKQLLSVSSPLSDRARIAITSLLNYNIDNEVDMALSSMKSGRHPLEALNRLTSNISSFLKHSNILNKIPEDTLGWKMKLIQQAASYANCRLESVSAEVLLLVSCADRLLPSKSEADRLQRMLPKCKVFFFENHGHSLLLEYGVHVSSIIKCTSLYRHSRRYHRVFDYIPPSATELKEVEKAGSDLRARTCPAMFSTMGDGVVVRGLAGVPEEGPVLLVGNHMLLGIELISLATEFLRRKGRVLRGIAHPLLFPNKTKTWSEGHDFFDFLNLWGGVPMTYKYIYQLLAAGEFVLLYPGGHREALHCKGEEHRLFWPDQTEFVRMAAQFNATIVPFGVVGEDDLMELLCTFEDIRNAPFGKEIMQAYSNHLKLRDIDHEVFFPGVYLKIPGRFYYRFGKPIPTKGMQAVMTDKQAAGELYLHVKSEVKAMIAYLLEKREEDKFRSILPRILYQLGCGHDSEIPSTLLTMSMSIALHAVLPPAAATPRRRPTRLRASSTEAPASGEKGQEDTDRKSGTGMRRRRRRAKKVQEVGLEALYDDGFGEATVRDYFDALRATPLDGGGGGGPPRWFCPVECGPPAVHEPPLLLFLPGIDGVGMELIMQHKSLGKVFEVRCLHIPVNDRTPYEGLLQIMEESVKYEHNLSPNRPIYIIGDSFGGCLALSLASRNPEIDLVLILAILPLLEMVPSNLPVTLPHLLRYLIGDPLKMAMVSIQNNTSPQDTLESFSDSLSSMLPLLSEFGHIVRMDTLVWKLKLLMSGVDYTNSRLNAVQAEILLLASGNDNLPPSGEADRLFKALKSCKVRYFRTSSDRLLMESSFNLLTVIKGASMYRQGKQRDTITDFLPPTISEFKRTFGEDFKLLHHLLSPVMLSTLRNGKIVRGLAGVPDKGPVLLVGYHQLLAMEITSMAEEFLREKKAVLRTLAHPVFFVGNYEILRQELSFFDVVPLYGGVQVSPINTYRLFERDEFVLLYPGGIREALHRKDEDYQLFWPDQPEFVRMAAQFGVTVIPFGCVGEDDMLEIVLDYNELKNIPYIRETIESFNQDCPGVRSTVKGEEGNQVLHLPAVLPKLPGRLYYLFGKPIEMKGMDGVQRDRESANQLYLDIKSEVENIMSYLKRKREQDPYRSITARTFYQATWGVTAQIPTFEP</sequence>
<dbReference type="EnsemblPlants" id="ORUFI01G16960.2">
    <property type="protein sequence ID" value="ORUFI01G16960.2"/>
    <property type="gene ID" value="ORUFI01G16960"/>
</dbReference>
<dbReference type="Proteomes" id="UP000008022">
    <property type="component" value="Unassembled WGS sequence"/>
</dbReference>
<keyword evidence="3" id="KW-0012">Acyltransferase</keyword>
<feature type="domain" description="Serine aminopeptidase S33" evidence="5">
    <location>
        <begin position="2"/>
        <end position="185"/>
    </location>
</feature>
<dbReference type="HOGENOM" id="CLU_001819_0_0_1"/>
<comment type="similarity">
    <text evidence="1">Belongs to the diacylglycerol acyltransferase family.</text>
</comment>
<reference evidence="6" key="2">
    <citation type="submission" date="2015-06" db="UniProtKB">
        <authorList>
            <consortium name="EnsemblPlants"/>
        </authorList>
    </citation>
    <scope>IDENTIFICATION</scope>
</reference>
<dbReference type="OMA" id="SPYANVE"/>
<dbReference type="Gene3D" id="3.40.50.1820">
    <property type="entry name" value="alpha/beta hydrolase"/>
    <property type="match status" value="3"/>
</dbReference>
<dbReference type="GO" id="GO:0004144">
    <property type="term" value="F:diacylglycerol O-acyltransferase activity"/>
    <property type="evidence" value="ECO:0007669"/>
    <property type="project" value="UniProtKB-ARBA"/>
</dbReference>
<dbReference type="InterPro" id="IPR029058">
    <property type="entry name" value="AB_hydrolase_fold"/>
</dbReference>
<evidence type="ECO:0000313" key="6">
    <source>
        <dbReference type="EnsemblPlants" id="ORUFI01G16960.2"/>
    </source>
</evidence>
<dbReference type="InterPro" id="IPR022742">
    <property type="entry name" value="Hydrolase_4"/>
</dbReference>
<dbReference type="GO" id="GO:0016020">
    <property type="term" value="C:membrane"/>
    <property type="evidence" value="ECO:0007669"/>
    <property type="project" value="TreeGrafter"/>
</dbReference>
<dbReference type="Pfam" id="PF03982">
    <property type="entry name" value="DAGAT"/>
    <property type="match status" value="1"/>
</dbReference>
<evidence type="ECO:0000313" key="7">
    <source>
        <dbReference type="Proteomes" id="UP000008022"/>
    </source>
</evidence>
<feature type="compositionally biased region" description="Basic and acidic residues" evidence="4">
    <location>
        <begin position="535"/>
        <end position="558"/>
    </location>
</feature>
<protein>
    <recommendedName>
        <fullName evidence="5">Serine aminopeptidase S33 domain-containing protein</fullName>
    </recommendedName>
</protein>
<feature type="compositionally biased region" description="Basic and acidic residues" evidence="4">
    <location>
        <begin position="1267"/>
        <end position="1276"/>
    </location>
</feature>
<evidence type="ECO:0000256" key="4">
    <source>
        <dbReference type="SAM" id="MobiDB-lite"/>
    </source>
</evidence>
<evidence type="ECO:0000256" key="2">
    <source>
        <dbReference type="ARBA" id="ARBA00022679"/>
    </source>
</evidence>
<dbReference type="CDD" id="cd07987">
    <property type="entry name" value="LPLAT_MGAT-like"/>
    <property type="match status" value="2"/>
</dbReference>
<name>A0A0E0MW80_ORYRU</name>
<dbReference type="eggNOG" id="ENOG502QQUD">
    <property type="taxonomic scope" value="Eukaryota"/>
</dbReference>
<evidence type="ECO:0000256" key="1">
    <source>
        <dbReference type="ARBA" id="ARBA00005420"/>
    </source>
</evidence>
<dbReference type="GO" id="GO:0019432">
    <property type="term" value="P:triglyceride biosynthetic process"/>
    <property type="evidence" value="ECO:0007669"/>
    <property type="project" value="UniProtKB-ARBA"/>
</dbReference>
<feature type="region of interest" description="Disordered" evidence="4">
    <location>
        <begin position="508"/>
        <end position="558"/>
    </location>
</feature>
<dbReference type="Pfam" id="PF12146">
    <property type="entry name" value="Hydrolase_4"/>
    <property type="match status" value="2"/>
</dbReference>